<feature type="binding site" evidence="8">
    <location>
        <begin position="147"/>
        <end position="150"/>
    </location>
    <ligand>
        <name>ATP</name>
        <dbReference type="ChEBI" id="CHEBI:30616"/>
    </ligand>
</feature>
<comment type="miscellaneous">
    <text evidence="8">The reaction proceeds by a bi uni uni bi ping pong mechanism.</text>
</comment>
<comment type="subunit">
    <text evidence="8">Homodimer.</text>
</comment>
<organism evidence="9 10">
    <name type="scientific">Handelsmanbacteria sp. (strain RIFCSPLOWO2_12_FULL_64_10)</name>
    <dbReference type="NCBI Taxonomy" id="1817868"/>
    <lineage>
        <taxon>Bacteria</taxon>
        <taxon>Candidatus Handelsmaniibacteriota</taxon>
    </lineage>
</organism>
<evidence type="ECO:0000256" key="6">
    <source>
        <dbReference type="ARBA" id="ARBA00022840"/>
    </source>
</evidence>
<feature type="binding site" evidence="8">
    <location>
        <position position="61"/>
    </location>
    <ligand>
        <name>beta-alanine</name>
        <dbReference type="ChEBI" id="CHEBI:57966"/>
    </ligand>
</feature>
<dbReference type="Proteomes" id="UP000178606">
    <property type="component" value="Unassembled WGS sequence"/>
</dbReference>
<protein>
    <recommendedName>
        <fullName evidence="8">Pantothenate synthetase</fullName>
        <shortName evidence="8">PS</shortName>
        <ecNumber evidence="8">6.3.2.1</ecNumber>
    </recommendedName>
    <alternativeName>
        <fullName evidence="8">Pantoate--beta-alanine ligase</fullName>
    </alternativeName>
    <alternativeName>
        <fullName evidence="8">Pantoate-activating enzyme</fullName>
    </alternativeName>
</protein>
<dbReference type="UniPathway" id="UPA00028">
    <property type="reaction ID" value="UER00005"/>
</dbReference>
<dbReference type="Gene3D" id="3.40.50.620">
    <property type="entry name" value="HUPs"/>
    <property type="match status" value="1"/>
</dbReference>
<evidence type="ECO:0000256" key="2">
    <source>
        <dbReference type="ARBA" id="ARBA00009256"/>
    </source>
</evidence>
<comment type="similarity">
    <text evidence="2 8">Belongs to the pantothenate synthetase family.</text>
</comment>
<name>A0A1F6D3Y2_HANXR</name>
<evidence type="ECO:0000256" key="3">
    <source>
        <dbReference type="ARBA" id="ARBA00022598"/>
    </source>
</evidence>
<accession>A0A1F6D3Y2</accession>
<evidence type="ECO:0000256" key="7">
    <source>
        <dbReference type="ARBA" id="ARBA00048258"/>
    </source>
</evidence>
<dbReference type="HAMAP" id="MF_00158">
    <property type="entry name" value="PanC"/>
    <property type="match status" value="1"/>
</dbReference>
<comment type="subcellular location">
    <subcellularLocation>
        <location evidence="8">Cytoplasm</location>
    </subcellularLocation>
</comment>
<comment type="function">
    <text evidence="8">Catalyzes the condensation of pantoate with beta-alanine in an ATP-dependent reaction via a pantoyl-adenylate intermediate.</text>
</comment>
<gene>
    <name evidence="8" type="primary">panC</name>
    <name evidence="9" type="ORF">A3F84_07755</name>
</gene>
<dbReference type="InterPro" id="IPR014729">
    <property type="entry name" value="Rossmann-like_a/b/a_fold"/>
</dbReference>
<dbReference type="FunFam" id="3.30.1300.10:FF:000001">
    <property type="entry name" value="Pantothenate synthetase"/>
    <property type="match status" value="1"/>
</dbReference>
<evidence type="ECO:0000313" key="9">
    <source>
        <dbReference type="EMBL" id="OGG56075.1"/>
    </source>
</evidence>
<dbReference type="NCBIfam" id="TIGR00018">
    <property type="entry name" value="panC"/>
    <property type="match status" value="1"/>
</dbReference>
<proteinExistence type="inferred from homology"/>
<dbReference type="EC" id="6.3.2.1" evidence="8"/>
<dbReference type="GO" id="GO:0005524">
    <property type="term" value="F:ATP binding"/>
    <property type="evidence" value="ECO:0007669"/>
    <property type="project" value="UniProtKB-KW"/>
</dbReference>
<dbReference type="PANTHER" id="PTHR21299">
    <property type="entry name" value="CYTIDYLATE KINASE/PANTOATE-BETA-ALANINE LIGASE"/>
    <property type="match status" value="1"/>
</dbReference>
<keyword evidence="5 8" id="KW-0547">Nucleotide-binding</keyword>
<feature type="binding site" evidence="8">
    <location>
        <position position="153"/>
    </location>
    <ligand>
        <name>(R)-pantoate</name>
        <dbReference type="ChEBI" id="CHEBI:15980"/>
    </ligand>
</feature>
<evidence type="ECO:0000256" key="4">
    <source>
        <dbReference type="ARBA" id="ARBA00022655"/>
    </source>
</evidence>
<dbReference type="CDD" id="cd00560">
    <property type="entry name" value="PanC"/>
    <property type="match status" value="1"/>
</dbReference>
<keyword evidence="6 8" id="KW-0067">ATP-binding</keyword>
<evidence type="ECO:0000256" key="1">
    <source>
        <dbReference type="ARBA" id="ARBA00004990"/>
    </source>
</evidence>
<dbReference type="InterPro" id="IPR042176">
    <property type="entry name" value="Pantoate_ligase_C"/>
</dbReference>
<feature type="binding site" evidence="8">
    <location>
        <position position="61"/>
    </location>
    <ligand>
        <name>(R)-pantoate</name>
        <dbReference type="ChEBI" id="CHEBI:15980"/>
    </ligand>
</feature>
<feature type="binding site" evidence="8">
    <location>
        <position position="176"/>
    </location>
    <ligand>
        <name>ATP</name>
        <dbReference type="ChEBI" id="CHEBI:30616"/>
    </ligand>
</feature>
<keyword evidence="4 8" id="KW-0566">Pantothenate biosynthesis</keyword>
<evidence type="ECO:0000256" key="8">
    <source>
        <dbReference type="HAMAP-Rule" id="MF_00158"/>
    </source>
</evidence>
<feature type="binding site" evidence="8">
    <location>
        <begin position="184"/>
        <end position="187"/>
    </location>
    <ligand>
        <name>ATP</name>
        <dbReference type="ChEBI" id="CHEBI:30616"/>
    </ligand>
</feature>
<sequence length="281" mass="31121">MQIIRLIPDMQRTADALRAAGRRIGFVPTMGYLHEGHASLIRHARTRSDAVVVSIFVNPRQFGPGEDYQGYPRDLDRDLRLIRETGGDIVFIPAPEEMYPVDFTTSVHVEGLTEGLCGASRPAHFRGVTTVVTKLFTAVKPHLAVFGQKDAQQALVIRRVVRDLNLDLEVLIAPTVREPDGLAMSSRNVYLTPEERPQAAALYQALRLARRMAGAGEQDAQKIIRKMRDLISERPGARIDYVSIVDTGGLKPVDRLAGEVLVAVAVRFGRARLIDNVILNL</sequence>
<dbReference type="Pfam" id="PF02569">
    <property type="entry name" value="Pantoate_ligase"/>
    <property type="match status" value="1"/>
</dbReference>
<reference evidence="9 10" key="1">
    <citation type="journal article" date="2016" name="Nat. Commun.">
        <title>Thousands of microbial genomes shed light on interconnected biogeochemical processes in an aquifer system.</title>
        <authorList>
            <person name="Anantharaman K."/>
            <person name="Brown C.T."/>
            <person name="Hug L.A."/>
            <person name="Sharon I."/>
            <person name="Castelle C.J."/>
            <person name="Probst A.J."/>
            <person name="Thomas B.C."/>
            <person name="Singh A."/>
            <person name="Wilkins M.J."/>
            <person name="Karaoz U."/>
            <person name="Brodie E.L."/>
            <person name="Williams K.H."/>
            <person name="Hubbard S.S."/>
            <person name="Banfield J.F."/>
        </authorList>
    </citation>
    <scope>NUCLEOTIDE SEQUENCE [LARGE SCALE GENOMIC DNA]</scope>
    <source>
        <strain evidence="10">RIFCSPLOWO2_12_FULL_64_10</strain>
    </source>
</reference>
<dbReference type="EMBL" id="MFKF01000049">
    <property type="protein sequence ID" value="OGG56075.1"/>
    <property type="molecule type" value="Genomic_DNA"/>
</dbReference>
<dbReference type="GO" id="GO:0005829">
    <property type="term" value="C:cytosol"/>
    <property type="evidence" value="ECO:0007669"/>
    <property type="project" value="TreeGrafter"/>
</dbReference>
<feature type="active site" description="Proton donor" evidence="8">
    <location>
        <position position="37"/>
    </location>
</feature>
<dbReference type="Gene3D" id="3.30.1300.10">
    <property type="entry name" value="Pantoate-beta-alanine ligase, C-terminal domain"/>
    <property type="match status" value="1"/>
</dbReference>
<keyword evidence="8" id="KW-0963">Cytoplasm</keyword>
<evidence type="ECO:0000256" key="5">
    <source>
        <dbReference type="ARBA" id="ARBA00022741"/>
    </source>
</evidence>
<dbReference type="SUPFAM" id="SSF52374">
    <property type="entry name" value="Nucleotidylyl transferase"/>
    <property type="match status" value="1"/>
</dbReference>
<evidence type="ECO:0000313" key="10">
    <source>
        <dbReference type="Proteomes" id="UP000178606"/>
    </source>
</evidence>
<comment type="caution">
    <text evidence="9">The sequence shown here is derived from an EMBL/GenBank/DDBJ whole genome shotgun (WGS) entry which is preliminary data.</text>
</comment>
<dbReference type="GO" id="GO:0015940">
    <property type="term" value="P:pantothenate biosynthetic process"/>
    <property type="evidence" value="ECO:0007669"/>
    <property type="project" value="UniProtKB-UniRule"/>
</dbReference>
<dbReference type="GO" id="GO:0004592">
    <property type="term" value="F:pantoate-beta-alanine ligase activity"/>
    <property type="evidence" value="ECO:0007669"/>
    <property type="project" value="UniProtKB-UniRule"/>
</dbReference>
<dbReference type="AlphaFoldDB" id="A0A1F6D3Y2"/>
<comment type="pathway">
    <text evidence="1 8">Cofactor biosynthesis; (R)-pantothenate biosynthesis; (R)-pantothenate from (R)-pantoate and beta-alanine: step 1/1.</text>
</comment>
<feature type="binding site" evidence="8">
    <location>
        <begin position="30"/>
        <end position="37"/>
    </location>
    <ligand>
        <name>ATP</name>
        <dbReference type="ChEBI" id="CHEBI:30616"/>
    </ligand>
</feature>
<dbReference type="PANTHER" id="PTHR21299:SF1">
    <property type="entry name" value="PANTOATE--BETA-ALANINE LIGASE"/>
    <property type="match status" value="1"/>
</dbReference>
<keyword evidence="3 8" id="KW-0436">Ligase</keyword>
<comment type="catalytic activity">
    <reaction evidence="7 8">
        <text>(R)-pantoate + beta-alanine + ATP = (R)-pantothenate + AMP + diphosphate + H(+)</text>
        <dbReference type="Rhea" id="RHEA:10912"/>
        <dbReference type="ChEBI" id="CHEBI:15378"/>
        <dbReference type="ChEBI" id="CHEBI:15980"/>
        <dbReference type="ChEBI" id="CHEBI:29032"/>
        <dbReference type="ChEBI" id="CHEBI:30616"/>
        <dbReference type="ChEBI" id="CHEBI:33019"/>
        <dbReference type="ChEBI" id="CHEBI:57966"/>
        <dbReference type="ChEBI" id="CHEBI:456215"/>
        <dbReference type="EC" id="6.3.2.1"/>
    </reaction>
</comment>
<dbReference type="FunFam" id="3.40.50.620:FF:000013">
    <property type="entry name" value="Pantothenate synthetase"/>
    <property type="match status" value="1"/>
</dbReference>
<dbReference type="InterPro" id="IPR003721">
    <property type="entry name" value="Pantoate_ligase"/>
</dbReference>